<feature type="transmembrane region" description="Helical" evidence="6">
    <location>
        <begin position="90"/>
        <end position="110"/>
    </location>
</feature>
<dbReference type="AlphaFoldDB" id="A0A2V3W393"/>
<feature type="transmembrane region" description="Helical" evidence="6">
    <location>
        <begin position="30"/>
        <end position="51"/>
    </location>
</feature>
<dbReference type="EMBL" id="QJJQ01000005">
    <property type="protein sequence ID" value="PXW87551.1"/>
    <property type="molecule type" value="Genomic_DNA"/>
</dbReference>
<feature type="transmembrane region" description="Helical" evidence="6">
    <location>
        <begin position="63"/>
        <end position="84"/>
    </location>
</feature>
<reference evidence="7 8" key="1">
    <citation type="submission" date="2018-05" db="EMBL/GenBank/DDBJ databases">
        <title>Genomic Encyclopedia of Type Strains, Phase IV (KMG-IV): sequencing the most valuable type-strain genomes for metagenomic binning, comparative biology and taxonomic classification.</title>
        <authorList>
            <person name="Goeker M."/>
        </authorList>
    </citation>
    <scope>NUCLEOTIDE SEQUENCE [LARGE SCALE GENOMIC DNA]</scope>
    <source>
        <strain evidence="7 8">DSM 28556</strain>
    </source>
</reference>
<evidence type="ECO:0000256" key="4">
    <source>
        <dbReference type="ARBA" id="ARBA00022989"/>
    </source>
</evidence>
<sequence>MLKIGKVIIQIGLLFCMYFIGTWIQQAFSLFIPGSVIGLVFMFILLSTGILRAQWIESGARFMMNHLVLFFIPATVGLLNYYHLFAGKGIFLVIITMVSTFVVMVASGLISESFAKRKDLNNE</sequence>
<organism evidence="7 8">
    <name type="scientific">Pseudogracilibacillus auburnensis</name>
    <dbReference type="NCBI Taxonomy" id="1494959"/>
    <lineage>
        <taxon>Bacteria</taxon>
        <taxon>Bacillati</taxon>
        <taxon>Bacillota</taxon>
        <taxon>Bacilli</taxon>
        <taxon>Bacillales</taxon>
        <taxon>Bacillaceae</taxon>
        <taxon>Pseudogracilibacillus</taxon>
    </lineage>
</organism>
<keyword evidence="3 6" id="KW-0812">Transmembrane</keyword>
<evidence type="ECO:0000256" key="6">
    <source>
        <dbReference type="SAM" id="Phobius"/>
    </source>
</evidence>
<dbReference type="GO" id="GO:0005886">
    <property type="term" value="C:plasma membrane"/>
    <property type="evidence" value="ECO:0007669"/>
    <property type="project" value="UniProtKB-SubCell"/>
</dbReference>
<accession>A0A2V3W393</accession>
<dbReference type="NCBIfam" id="NF002460">
    <property type="entry name" value="PRK01658.1"/>
    <property type="match status" value="1"/>
</dbReference>
<dbReference type="PANTHER" id="PTHR33931:SF2">
    <property type="entry name" value="HOLIN-LIKE PROTEIN CIDA"/>
    <property type="match status" value="1"/>
</dbReference>
<dbReference type="PANTHER" id="PTHR33931">
    <property type="entry name" value="HOLIN-LIKE PROTEIN CIDA-RELATED"/>
    <property type="match status" value="1"/>
</dbReference>
<dbReference type="InterPro" id="IPR005538">
    <property type="entry name" value="LrgA/CidA"/>
</dbReference>
<keyword evidence="4 6" id="KW-1133">Transmembrane helix</keyword>
<dbReference type="RefSeq" id="WP_110395134.1">
    <property type="nucleotide sequence ID" value="NZ_JBHUHB010000001.1"/>
</dbReference>
<evidence type="ECO:0000256" key="5">
    <source>
        <dbReference type="ARBA" id="ARBA00023136"/>
    </source>
</evidence>
<evidence type="ECO:0000256" key="1">
    <source>
        <dbReference type="ARBA" id="ARBA00004651"/>
    </source>
</evidence>
<feature type="transmembrane region" description="Helical" evidence="6">
    <location>
        <begin position="7"/>
        <end position="24"/>
    </location>
</feature>
<keyword evidence="8" id="KW-1185">Reference proteome</keyword>
<dbReference type="Proteomes" id="UP000247978">
    <property type="component" value="Unassembled WGS sequence"/>
</dbReference>
<comment type="caution">
    <text evidence="7">The sequence shown here is derived from an EMBL/GenBank/DDBJ whole genome shotgun (WGS) entry which is preliminary data.</text>
</comment>
<evidence type="ECO:0000313" key="7">
    <source>
        <dbReference type="EMBL" id="PXW87551.1"/>
    </source>
</evidence>
<dbReference type="Pfam" id="PF03788">
    <property type="entry name" value="LrgA"/>
    <property type="match status" value="1"/>
</dbReference>
<keyword evidence="2" id="KW-1003">Cell membrane</keyword>
<keyword evidence="5 6" id="KW-0472">Membrane</keyword>
<proteinExistence type="predicted"/>
<protein>
    <submittedName>
        <fullName evidence="7">Holin-like protein</fullName>
    </submittedName>
</protein>
<name>A0A2V3W393_9BACI</name>
<gene>
    <name evidence="7" type="ORF">DFR56_105198</name>
</gene>
<evidence type="ECO:0000256" key="3">
    <source>
        <dbReference type="ARBA" id="ARBA00022692"/>
    </source>
</evidence>
<dbReference type="OrthoDB" id="3176438at2"/>
<evidence type="ECO:0000313" key="8">
    <source>
        <dbReference type="Proteomes" id="UP000247978"/>
    </source>
</evidence>
<comment type="subcellular location">
    <subcellularLocation>
        <location evidence="1">Cell membrane</location>
        <topology evidence="1">Multi-pass membrane protein</topology>
    </subcellularLocation>
</comment>
<evidence type="ECO:0000256" key="2">
    <source>
        <dbReference type="ARBA" id="ARBA00022475"/>
    </source>
</evidence>